<organism evidence="2 3">
    <name type="scientific">Arachis hypogaea</name>
    <name type="common">Peanut</name>
    <dbReference type="NCBI Taxonomy" id="3818"/>
    <lineage>
        <taxon>Eukaryota</taxon>
        <taxon>Viridiplantae</taxon>
        <taxon>Streptophyta</taxon>
        <taxon>Embryophyta</taxon>
        <taxon>Tracheophyta</taxon>
        <taxon>Spermatophyta</taxon>
        <taxon>Magnoliopsida</taxon>
        <taxon>eudicotyledons</taxon>
        <taxon>Gunneridae</taxon>
        <taxon>Pentapetalae</taxon>
        <taxon>rosids</taxon>
        <taxon>fabids</taxon>
        <taxon>Fabales</taxon>
        <taxon>Fabaceae</taxon>
        <taxon>Papilionoideae</taxon>
        <taxon>50 kb inversion clade</taxon>
        <taxon>dalbergioids sensu lato</taxon>
        <taxon>Dalbergieae</taxon>
        <taxon>Pterocarpus clade</taxon>
        <taxon>Arachis</taxon>
    </lineage>
</organism>
<comment type="caution">
    <text evidence="2">The sequence shown here is derived from an EMBL/GenBank/DDBJ whole genome shotgun (WGS) entry which is preliminary data.</text>
</comment>
<dbReference type="EMBL" id="SDMP01000003">
    <property type="protein sequence ID" value="RYR66621.1"/>
    <property type="molecule type" value="Genomic_DNA"/>
</dbReference>
<dbReference type="AlphaFoldDB" id="A0A445DU37"/>
<reference evidence="2 3" key="1">
    <citation type="submission" date="2019-01" db="EMBL/GenBank/DDBJ databases">
        <title>Sequencing of cultivated peanut Arachis hypogaea provides insights into genome evolution and oil improvement.</title>
        <authorList>
            <person name="Chen X."/>
        </authorList>
    </citation>
    <scope>NUCLEOTIDE SEQUENCE [LARGE SCALE GENOMIC DNA]</scope>
    <source>
        <strain evidence="3">cv. Fuhuasheng</strain>
        <tissue evidence="2">Leaves</tissue>
    </source>
</reference>
<dbReference type="Proteomes" id="UP000289738">
    <property type="component" value="Chromosome A03"/>
</dbReference>
<sequence length="92" mass="9514">MIADDSGDDIGASEPAGAGGGFSSSTQQYPPHFSSLDLDAMRQPGVTGEAAGFGARDAEGLAGMTEFQVGQQFLDKEDALLSVKTYSIRRGV</sequence>
<proteinExistence type="predicted"/>
<feature type="region of interest" description="Disordered" evidence="1">
    <location>
        <begin position="1"/>
        <end position="41"/>
    </location>
</feature>
<evidence type="ECO:0000313" key="2">
    <source>
        <dbReference type="EMBL" id="RYR66621.1"/>
    </source>
</evidence>
<protein>
    <submittedName>
        <fullName evidence="2">Uncharacterized protein</fullName>
    </submittedName>
</protein>
<evidence type="ECO:0000313" key="3">
    <source>
        <dbReference type="Proteomes" id="UP000289738"/>
    </source>
</evidence>
<name>A0A445DU37_ARAHY</name>
<keyword evidence="3" id="KW-1185">Reference proteome</keyword>
<evidence type="ECO:0000256" key="1">
    <source>
        <dbReference type="SAM" id="MobiDB-lite"/>
    </source>
</evidence>
<accession>A0A445DU37</accession>
<gene>
    <name evidence="2" type="ORF">Ahy_A03g012652</name>
</gene>